<dbReference type="GO" id="GO:0047617">
    <property type="term" value="F:fatty acyl-CoA hydrolase activity"/>
    <property type="evidence" value="ECO:0007669"/>
    <property type="project" value="TreeGrafter"/>
</dbReference>
<dbReference type="RefSeq" id="XP_056054108.1">
    <property type="nucleotide sequence ID" value="XM_056197017.1"/>
</dbReference>
<keyword evidence="2" id="KW-1185">Reference proteome</keyword>
<organism evidence="1 2">
    <name type="scientific">Akanthomyces muscarius</name>
    <name type="common">Entomopathogenic fungus</name>
    <name type="synonym">Lecanicillium muscarium</name>
    <dbReference type="NCBI Taxonomy" id="2231603"/>
    <lineage>
        <taxon>Eukaryota</taxon>
        <taxon>Fungi</taxon>
        <taxon>Dikarya</taxon>
        <taxon>Ascomycota</taxon>
        <taxon>Pezizomycotina</taxon>
        <taxon>Sordariomycetes</taxon>
        <taxon>Hypocreomycetidae</taxon>
        <taxon>Hypocreales</taxon>
        <taxon>Cordycipitaceae</taxon>
        <taxon>Akanthomyces</taxon>
    </lineage>
</organism>
<dbReference type="CDD" id="cd00586">
    <property type="entry name" value="4HBT"/>
    <property type="match status" value="1"/>
</dbReference>
<dbReference type="EMBL" id="JAJHUN010000008">
    <property type="protein sequence ID" value="KAJ4153450.1"/>
    <property type="molecule type" value="Genomic_DNA"/>
</dbReference>
<accession>A0A9W8QD46</accession>
<proteinExistence type="predicted"/>
<dbReference type="Gene3D" id="3.10.129.10">
    <property type="entry name" value="Hotdog Thioesterase"/>
    <property type="match status" value="1"/>
</dbReference>
<protein>
    <submittedName>
        <fullName evidence="1">Uncharacterized protein</fullName>
    </submittedName>
</protein>
<sequence length="740" mass="79407">MEKLPRTSHSKPLKATQYFSPYTRSGAPGVPISTEVADPYAPLRKKALETLEAMGFDPVTMVERGVTWAEDQDPFGHVMHSQYQHYFGICWQRIMEFYGAYLTEQEYRDMLSGKGVIPVLGGYEIRFKRQVKHPDTLIVASRQLGIEPNRAYAHTAIFSLQQQAIVAETKGHVTYIDAKTGRPTDITKYSDGWRSFYKGMAEKVNITSALVERWEADHPAKRSSKIAIVAVFVMELAAELGVMTKTRVSSVTVVVMVLELLVKVEVQVESLVVDDPEFEVSADVPIVEDGVDVASLLESDVLESEVLELAVVMDELVDVDSVFVISSLLDSGVLELVVAIDVLVAEDGVVVISSLLELDVLGSDVLESDALVVAVIVVDDGVTVGSSLVESGVVESGVVIMDVVVVGDGVTVPVSLPESDVALIGMVVVVNDGAEVISLVEFCSLESGVLESVGDVDAVVVEDGVIVISTVESDVLGSDVLELDVLESDVGEAVVVDSGVLELVMSIGVAVDGGDTELPSLLESVVLDSVVLTSGKLDSEVVELVVVVGVLVEDGAKFISVLESDVLVDVLVANEDVELVSLFESDTSELVVGVDVLADEDVEVVSLLESDVIIGRFVVGNGIEVTSLPGFDVLGVWLAVVKFSVNVPNKKVDVLKTTVLRERADVRETVDAHKIVDVRDSVDVLVLVEVLEEIGMSKEVVLGNSDVLETLDILVVIGVLEGVGVLKDVELPKKKLKCMR</sequence>
<gene>
    <name evidence="1" type="ORF">LMH87_009935</name>
</gene>
<dbReference type="PANTHER" id="PTHR31793">
    <property type="entry name" value="4-HYDROXYBENZOYL-COA THIOESTERASE FAMILY MEMBER"/>
    <property type="match status" value="1"/>
</dbReference>
<dbReference type="Proteomes" id="UP001144673">
    <property type="component" value="Chromosome 5"/>
</dbReference>
<dbReference type="SUPFAM" id="SSF54637">
    <property type="entry name" value="Thioesterase/thiol ester dehydrase-isomerase"/>
    <property type="match status" value="1"/>
</dbReference>
<dbReference type="PANTHER" id="PTHR31793:SF11">
    <property type="entry name" value="THIOESTERASE DOMAIN-CONTAINING PROTEIN"/>
    <property type="match status" value="1"/>
</dbReference>
<dbReference type="GeneID" id="80897094"/>
<reference evidence="1" key="1">
    <citation type="journal article" date="2023" name="Access Microbiol">
        <title>De-novo genome assembly for Akanthomyces muscarius, a biocontrol agent of insect agricultural pests.</title>
        <authorList>
            <person name="Erdos Z."/>
            <person name="Studholme D.J."/>
            <person name="Raymond B."/>
            <person name="Sharma M."/>
        </authorList>
    </citation>
    <scope>NUCLEOTIDE SEQUENCE</scope>
    <source>
        <strain evidence="1">Ve6</strain>
    </source>
</reference>
<dbReference type="AlphaFoldDB" id="A0A9W8QD46"/>
<dbReference type="InterPro" id="IPR050563">
    <property type="entry name" value="4-hydroxybenzoyl-CoA_TE"/>
</dbReference>
<name>A0A9W8QD46_AKAMU</name>
<evidence type="ECO:0000313" key="1">
    <source>
        <dbReference type="EMBL" id="KAJ4153450.1"/>
    </source>
</evidence>
<comment type="caution">
    <text evidence="1">The sequence shown here is derived from an EMBL/GenBank/DDBJ whole genome shotgun (WGS) entry which is preliminary data.</text>
</comment>
<dbReference type="KEGG" id="amus:LMH87_009935"/>
<dbReference type="Pfam" id="PF13279">
    <property type="entry name" value="4HBT_2"/>
    <property type="match status" value="1"/>
</dbReference>
<dbReference type="InterPro" id="IPR029069">
    <property type="entry name" value="HotDog_dom_sf"/>
</dbReference>
<evidence type="ECO:0000313" key="2">
    <source>
        <dbReference type="Proteomes" id="UP001144673"/>
    </source>
</evidence>